<keyword evidence="3 10" id="KW-1134">Transmembrane beta strand</keyword>
<dbReference type="InterPro" id="IPR039426">
    <property type="entry name" value="TonB-dep_rcpt-like"/>
</dbReference>
<dbReference type="Pfam" id="PF07715">
    <property type="entry name" value="Plug"/>
    <property type="match status" value="1"/>
</dbReference>
<evidence type="ECO:0000259" key="13">
    <source>
        <dbReference type="Pfam" id="PF07715"/>
    </source>
</evidence>
<keyword evidence="15" id="KW-1185">Reference proteome</keyword>
<reference evidence="14 15" key="1">
    <citation type="journal article" date="2021" name="Microorganisms">
        <title>Genome Evolution of Filamentous Cyanobacterium Nostoc Species: From Facultative Symbiosis to Free Living.</title>
        <authorList>
            <person name="Huo D."/>
            <person name="Li H."/>
            <person name="Cai F."/>
            <person name="Guo X."/>
            <person name="Qiao Z."/>
            <person name="Wang W."/>
            <person name="Yu G."/>
            <person name="Li R."/>
        </authorList>
    </citation>
    <scope>NUCLEOTIDE SEQUENCE [LARGE SCALE GENOMIC DNA]</scope>
    <source>
        <strain evidence="14 15">CHAB 5714</strain>
    </source>
</reference>
<evidence type="ECO:0000313" key="14">
    <source>
        <dbReference type="EMBL" id="MCC5604405.1"/>
    </source>
</evidence>
<dbReference type="RefSeq" id="WP_229490256.1">
    <property type="nucleotide sequence ID" value="NZ_JAIVFQ010000125.1"/>
</dbReference>
<keyword evidence="9 10" id="KW-0998">Cell outer membrane</keyword>
<feature type="domain" description="TonB-dependent receptor-like beta-barrel" evidence="12">
    <location>
        <begin position="290"/>
        <end position="677"/>
    </location>
</feature>
<evidence type="ECO:0000256" key="7">
    <source>
        <dbReference type="ARBA" id="ARBA00023136"/>
    </source>
</evidence>
<dbReference type="PROSITE" id="PS52016">
    <property type="entry name" value="TONB_DEPENDENT_REC_3"/>
    <property type="match status" value="1"/>
</dbReference>
<dbReference type="CDD" id="cd01347">
    <property type="entry name" value="ligand_gated_channel"/>
    <property type="match status" value="1"/>
</dbReference>
<comment type="subcellular location">
    <subcellularLocation>
        <location evidence="1 10">Cell outer membrane</location>
        <topology evidence="1 10">Multi-pass membrane protein</topology>
    </subcellularLocation>
</comment>
<dbReference type="InterPro" id="IPR037066">
    <property type="entry name" value="Plug_dom_sf"/>
</dbReference>
<dbReference type="EMBL" id="JAIVFQ010000125">
    <property type="protein sequence ID" value="MCC5604405.1"/>
    <property type="molecule type" value="Genomic_DNA"/>
</dbReference>
<protein>
    <submittedName>
        <fullName evidence="14">TonB-dependent receptor</fullName>
    </submittedName>
</protein>
<dbReference type="InterPro" id="IPR000531">
    <property type="entry name" value="Beta-barrel_TonB"/>
</dbReference>
<proteinExistence type="inferred from homology"/>
<dbReference type="Gene3D" id="2.170.130.10">
    <property type="entry name" value="TonB-dependent receptor, plug domain"/>
    <property type="match status" value="1"/>
</dbReference>
<comment type="caution">
    <text evidence="14">The sequence shown here is derived from an EMBL/GenBank/DDBJ whole genome shotgun (WGS) entry which is preliminary data.</text>
</comment>
<evidence type="ECO:0000256" key="10">
    <source>
        <dbReference type="PROSITE-ProRule" id="PRU01360"/>
    </source>
</evidence>
<dbReference type="InterPro" id="IPR036942">
    <property type="entry name" value="Beta-barrel_TonB_sf"/>
</dbReference>
<comment type="similarity">
    <text evidence="10 11">Belongs to the TonB-dependent receptor family.</text>
</comment>
<keyword evidence="8 14" id="KW-0675">Receptor</keyword>
<name>A0ABS8IJE7_9NOSO</name>
<accession>A0ABS8IJE7</accession>
<keyword evidence="5" id="KW-0732">Signal</keyword>
<sequence>MPSNFVVRWGIQIVVSSLIVTQGMLWENHSTKATEVPQISEFPNHEGSASYLQPVAQVTPENTPASTEEPDIELTVIDKLLNEPVYSPFRREGTVKDSTRPVYVITGEEMEAQGARTVREALKFLPGILPDGTVGTEVNALSGQFIRGSNSAQVLILLDGRPINDLGSGGFDLSEFTTNIVERVEVLPGGGSTLYGSDAIGGVINIITRRPTEKVTTQAGVTLGAYGLNQQTINNSGKVGDISWVVGYNRTQAENNYPFSIPSANFKGTRENNDTLYNNFNVKLEADLGKRNTLTLSTLYLGKDQGVPGGVPIPEPLYGQGYFNSLTNSDRKYTDQVLTDLIWNSKLGSGNDSLLTARVYADFLNTRYDSRNSSQARYDNGQTSYGLQTQHSWKFAHNQTLVYGFDYRNVSATNSTFDFSANIKTVTYDDSISQGALFARYEINFTPSFTANLGLRQDFSSLTNGSFTSPNVGAKFALTDSTTLRANYIKNFRAPNLFSLYANGGSYVGNPNLSPEKGDSYDIGIDQKLGNFGLLRLTYFNNTISDLIAYNFAVPVATYENIGKVRTTGIEAVLNLQLANNIYAFVSYTANDPRILKSTNSAEVDKELRFAGADSLNAGLSYETSQGLYAGILMHSLGAYPTNNTNTEFLSGYTTFDFKMRVSLSDTLVLTGSVDNIFNQRYQLFSGYPDGGRVFQVGLSSTF</sequence>
<keyword evidence="2 10" id="KW-0813">Transport</keyword>
<keyword evidence="6 11" id="KW-0798">TonB box</keyword>
<evidence type="ECO:0000259" key="12">
    <source>
        <dbReference type="Pfam" id="PF00593"/>
    </source>
</evidence>
<dbReference type="Gene3D" id="2.40.170.20">
    <property type="entry name" value="TonB-dependent receptor, beta-barrel domain"/>
    <property type="match status" value="1"/>
</dbReference>
<evidence type="ECO:0000256" key="3">
    <source>
        <dbReference type="ARBA" id="ARBA00022452"/>
    </source>
</evidence>
<dbReference type="PANTHER" id="PTHR30069">
    <property type="entry name" value="TONB-DEPENDENT OUTER MEMBRANE RECEPTOR"/>
    <property type="match status" value="1"/>
</dbReference>
<evidence type="ECO:0000313" key="15">
    <source>
        <dbReference type="Proteomes" id="UP001199525"/>
    </source>
</evidence>
<evidence type="ECO:0000256" key="5">
    <source>
        <dbReference type="ARBA" id="ARBA00022729"/>
    </source>
</evidence>
<feature type="domain" description="TonB-dependent receptor plug" evidence="13">
    <location>
        <begin position="95"/>
        <end position="203"/>
    </location>
</feature>
<dbReference type="Pfam" id="PF00593">
    <property type="entry name" value="TonB_dep_Rec_b-barrel"/>
    <property type="match status" value="1"/>
</dbReference>
<evidence type="ECO:0000256" key="9">
    <source>
        <dbReference type="ARBA" id="ARBA00023237"/>
    </source>
</evidence>
<evidence type="ECO:0000256" key="1">
    <source>
        <dbReference type="ARBA" id="ARBA00004571"/>
    </source>
</evidence>
<organism evidence="14 15">
    <name type="scientific">Nostoc favosum CHAB5714</name>
    <dbReference type="NCBI Taxonomy" id="2780399"/>
    <lineage>
        <taxon>Bacteria</taxon>
        <taxon>Bacillati</taxon>
        <taxon>Cyanobacteriota</taxon>
        <taxon>Cyanophyceae</taxon>
        <taxon>Nostocales</taxon>
        <taxon>Nostocaceae</taxon>
        <taxon>Nostoc</taxon>
        <taxon>Nostoc favosum</taxon>
    </lineage>
</organism>
<gene>
    <name evidence="14" type="ORF">LC586_35925</name>
</gene>
<keyword evidence="7 10" id="KW-0472">Membrane</keyword>
<evidence type="ECO:0000256" key="6">
    <source>
        <dbReference type="ARBA" id="ARBA00023077"/>
    </source>
</evidence>
<evidence type="ECO:0000256" key="2">
    <source>
        <dbReference type="ARBA" id="ARBA00022448"/>
    </source>
</evidence>
<evidence type="ECO:0000256" key="8">
    <source>
        <dbReference type="ARBA" id="ARBA00023170"/>
    </source>
</evidence>
<dbReference type="SUPFAM" id="SSF56935">
    <property type="entry name" value="Porins"/>
    <property type="match status" value="1"/>
</dbReference>
<dbReference type="InterPro" id="IPR012910">
    <property type="entry name" value="Plug_dom"/>
</dbReference>
<evidence type="ECO:0000256" key="4">
    <source>
        <dbReference type="ARBA" id="ARBA00022692"/>
    </source>
</evidence>
<evidence type="ECO:0000256" key="11">
    <source>
        <dbReference type="RuleBase" id="RU003357"/>
    </source>
</evidence>
<dbReference type="Proteomes" id="UP001199525">
    <property type="component" value="Unassembled WGS sequence"/>
</dbReference>
<dbReference type="PANTHER" id="PTHR30069:SF29">
    <property type="entry name" value="HEMOGLOBIN AND HEMOGLOBIN-HAPTOGLOBIN-BINDING PROTEIN 1-RELATED"/>
    <property type="match status" value="1"/>
</dbReference>
<keyword evidence="4 10" id="KW-0812">Transmembrane</keyword>